<keyword evidence="8" id="KW-0732">Signal</keyword>
<sequence length="345" mass="36365">MRPPLMIAAVALALAAGAASAVPRDAPAVIAQPAPGDEKLLLLQELDARLLAVGYRLAVSAGDLCPQVPLAGFVVHDISQYPGGEQAAARATFGFGAGGAPLVLAVAPGSAAERAGLEPGDALETIDGAPPAPGSGARSSSYARTAALIGQIDAAVADGALTLGVSHGGEHRVLDIALDRGCASRFEVSAEDGFQSKADGTYVQISTDTIFYADSEEELAVVVAHELSHNILRHRERLDAAGIKRGLPQMFGRNARLTRRTEDEADRLAVYLLDRAGYPTSAIASFWERFRRDKGAGIFRIATHSSERQRIAMSEREIARIAKMKAAGQSPRPDFMEGPELPELR</sequence>
<reference evidence="11" key="1">
    <citation type="journal article" date="2019" name="Int. J. Syst. Evol. Microbiol.">
        <title>The Global Catalogue of Microorganisms (GCM) 10K type strain sequencing project: providing services to taxonomists for standard genome sequencing and annotation.</title>
        <authorList>
            <consortium name="The Broad Institute Genomics Platform"/>
            <consortium name="The Broad Institute Genome Sequencing Center for Infectious Disease"/>
            <person name="Wu L."/>
            <person name="Ma J."/>
        </authorList>
    </citation>
    <scope>NUCLEOTIDE SEQUENCE [LARGE SCALE GENOMIC DNA]</scope>
    <source>
        <strain evidence="11">CCUG 62982</strain>
    </source>
</reference>
<dbReference type="EC" id="3.4.24.-" evidence="10"/>
<evidence type="ECO:0000256" key="6">
    <source>
        <dbReference type="RuleBase" id="RU003983"/>
    </source>
</evidence>
<dbReference type="PROSITE" id="PS50106">
    <property type="entry name" value="PDZ"/>
    <property type="match status" value="1"/>
</dbReference>
<dbReference type="InterPro" id="IPR001915">
    <property type="entry name" value="Peptidase_M48"/>
</dbReference>
<evidence type="ECO:0000256" key="5">
    <source>
        <dbReference type="ARBA" id="ARBA00023049"/>
    </source>
</evidence>
<evidence type="ECO:0000313" key="11">
    <source>
        <dbReference type="Proteomes" id="UP001596977"/>
    </source>
</evidence>
<accession>A0ABW3H5W0</accession>
<evidence type="ECO:0000256" key="3">
    <source>
        <dbReference type="ARBA" id="ARBA00022801"/>
    </source>
</evidence>
<feature type="domain" description="PDZ" evidence="9">
    <location>
        <begin position="75"/>
        <end position="149"/>
    </location>
</feature>
<feature type="chain" id="PRO_5047541087" evidence="8">
    <location>
        <begin position="22"/>
        <end position="345"/>
    </location>
</feature>
<keyword evidence="11" id="KW-1185">Reference proteome</keyword>
<dbReference type="SUPFAM" id="SSF50156">
    <property type="entry name" value="PDZ domain-like"/>
    <property type="match status" value="1"/>
</dbReference>
<dbReference type="InterPro" id="IPR051156">
    <property type="entry name" value="Mito/Outer_Membr_Metalloprot"/>
</dbReference>
<dbReference type="Pfam" id="PF01435">
    <property type="entry name" value="Peptidase_M48"/>
    <property type="match status" value="1"/>
</dbReference>
<evidence type="ECO:0000313" key="10">
    <source>
        <dbReference type="EMBL" id="MFD0946060.1"/>
    </source>
</evidence>
<dbReference type="Gene3D" id="2.30.42.10">
    <property type="match status" value="1"/>
</dbReference>
<dbReference type="InterPro" id="IPR001478">
    <property type="entry name" value="PDZ"/>
</dbReference>
<comment type="cofactor">
    <cofactor evidence="6">
        <name>Zn(2+)</name>
        <dbReference type="ChEBI" id="CHEBI:29105"/>
    </cofactor>
    <text evidence="6">Binds 1 zinc ion per subunit.</text>
</comment>
<keyword evidence="5 6" id="KW-0482">Metalloprotease</keyword>
<organism evidence="10 11">
    <name type="scientific">Sphingomonas canadensis</name>
    <dbReference type="NCBI Taxonomy" id="1219257"/>
    <lineage>
        <taxon>Bacteria</taxon>
        <taxon>Pseudomonadati</taxon>
        <taxon>Pseudomonadota</taxon>
        <taxon>Alphaproteobacteria</taxon>
        <taxon>Sphingomonadales</taxon>
        <taxon>Sphingomonadaceae</taxon>
        <taxon>Sphingomonas</taxon>
    </lineage>
</organism>
<dbReference type="PANTHER" id="PTHR22726:SF1">
    <property type="entry name" value="METALLOENDOPEPTIDASE OMA1, MITOCHONDRIAL"/>
    <property type="match status" value="1"/>
</dbReference>
<dbReference type="GO" id="GO:0008237">
    <property type="term" value="F:metallopeptidase activity"/>
    <property type="evidence" value="ECO:0007669"/>
    <property type="project" value="UniProtKB-KW"/>
</dbReference>
<dbReference type="Proteomes" id="UP001596977">
    <property type="component" value="Unassembled WGS sequence"/>
</dbReference>
<proteinExistence type="inferred from homology"/>
<evidence type="ECO:0000256" key="7">
    <source>
        <dbReference type="SAM" id="MobiDB-lite"/>
    </source>
</evidence>
<comment type="similarity">
    <text evidence="6">Belongs to the peptidase M48 family.</text>
</comment>
<dbReference type="RefSeq" id="WP_264943147.1">
    <property type="nucleotide sequence ID" value="NZ_JAPDRA010000002.1"/>
</dbReference>
<keyword evidence="1 6" id="KW-0645">Protease</keyword>
<dbReference type="CDD" id="cd07342">
    <property type="entry name" value="M48C_Oma1_like"/>
    <property type="match status" value="1"/>
</dbReference>
<dbReference type="PANTHER" id="PTHR22726">
    <property type="entry name" value="METALLOENDOPEPTIDASE OMA1"/>
    <property type="match status" value="1"/>
</dbReference>
<evidence type="ECO:0000256" key="4">
    <source>
        <dbReference type="ARBA" id="ARBA00022833"/>
    </source>
</evidence>
<comment type="caution">
    <text evidence="10">The sequence shown here is derived from an EMBL/GenBank/DDBJ whole genome shotgun (WGS) entry which is preliminary data.</text>
</comment>
<name>A0ABW3H5W0_9SPHN</name>
<dbReference type="InterPro" id="IPR036034">
    <property type="entry name" value="PDZ_sf"/>
</dbReference>
<evidence type="ECO:0000256" key="1">
    <source>
        <dbReference type="ARBA" id="ARBA00022670"/>
    </source>
</evidence>
<feature type="region of interest" description="Disordered" evidence="7">
    <location>
        <begin position="324"/>
        <end position="345"/>
    </location>
</feature>
<gene>
    <name evidence="10" type="ORF">ACFQ1E_06905</name>
</gene>
<evidence type="ECO:0000259" key="9">
    <source>
        <dbReference type="PROSITE" id="PS50106"/>
    </source>
</evidence>
<dbReference type="EMBL" id="JBHTJG010000002">
    <property type="protein sequence ID" value="MFD0946060.1"/>
    <property type="molecule type" value="Genomic_DNA"/>
</dbReference>
<evidence type="ECO:0000256" key="2">
    <source>
        <dbReference type="ARBA" id="ARBA00022723"/>
    </source>
</evidence>
<keyword evidence="2" id="KW-0479">Metal-binding</keyword>
<evidence type="ECO:0000256" key="8">
    <source>
        <dbReference type="SAM" id="SignalP"/>
    </source>
</evidence>
<protein>
    <submittedName>
        <fullName evidence="10">M48 family metalloprotease</fullName>
        <ecNumber evidence="10">3.4.24.-</ecNumber>
    </submittedName>
</protein>
<feature type="signal peptide" evidence="8">
    <location>
        <begin position="1"/>
        <end position="21"/>
    </location>
</feature>
<keyword evidence="3 6" id="KW-0378">Hydrolase</keyword>
<keyword evidence="4 6" id="KW-0862">Zinc</keyword>